<gene>
    <name evidence="1" type="ORF">S12H4_13708</name>
</gene>
<dbReference type="EMBL" id="BARW01006524">
    <property type="protein sequence ID" value="GAI77103.1"/>
    <property type="molecule type" value="Genomic_DNA"/>
</dbReference>
<feature type="non-terminal residue" evidence="1">
    <location>
        <position position="1"/>
    </location>
</feature>
<reference evidence="1" key="1">
    <citation type="journal article" date="2014" name="Front. Microbiol.">
        <title>High frequency of phylogenetically diverse reductive dehalogenase-homologous genes in deep subseafloor sedimentary metagenomes.</title>
        <authorList>
            <person name="Kawai M."/>
            <person name="Futagami T."/>
            <person name="Toyoda A."/>
            <person name="Takaki Y."/>
            <person name="Nishi S."/>
            <person name="Hori S."/>
            <person name="Arai W."/>
            <person name="Tsubouchi T."/>
            <person name="Morono Y."/>
            <person name="Uchiyama I."/>
            <person name="Ito T."/>
            <person name="Fujiyama A."/>
            <person name="Inagaki F."/>
            <person name="Takami H."/>
        </authorList>
    </citation>
    <scope>NUCLEOTIDE SEQUENCE</scope>
    <source>
        <strain evidence="1">Expedition CK06-06</strain>
    </source>
</reference>
<sequence>LVKNINNALLCPIEDQQGESLSDHLARLKAKCDSKLEKDVLDAIVKLKLPLPDEAQITCFIDGVPITKADFFYAPNKYIFVDGPKHAPENIREEDIIKRDKLESKGNIVIELDFIDGKYDEDPSLIEKEVKERFESL</sequence>
<organism evidence="1">
    <name type="scientific">marine sediment metagenome</name>
    <dbReference type="NCBI Taxonomy" id="412755"/>
    <lineage>
        <taxon>unclassified sequences</taxon>
        <taxon>metagenomes</taxon>
        <taxon>ecological metagenomes</taxon>
    </lineage>
</organism>
<comment type="caution">
    <text evidence="1">The sequence shown here is derived from an EMBL/GenBank/DDBJ whole genome shotgun (WGS) entry which is preliminary data.</text>
</comment>
<name>X1R973_9ZZZZ</name>
<protein>
    <submittedName>
        <fullName evidence="1">Uncharacterized protein</fullName>
    </submittedName>
</protein>
<accession>X1R973</accession>
<evidence type="ECO:0000313" key="1">
    <source>
        <dbReference type="EMBL" id="GAI77103.1"/>
    </source>
</evidence>
<dbReference type="AlphaFoldDB" id="X1R973"/>
<proteinExistence type="predicted"/>